<evidence type="ECO:0000313" key="2">
    <source>
        <dbReference type="Proteomes" id="UP000076858"/>
    </source>
</evidence>
<dbReference type="Proteomes" id="UP000076858">
    <property type="component" value="Unassembled WGS sequence"/>
</dbReference>
<organism evidence="1 2">
    <name type="scientific">Daphnia magna</name>
    <dbReference type="NCBI Taxonomy" id="35525"/>
    <lineage>
        <taxon>Eukaryota</taxon>
        <taxon>Metazoa</taxon>
        <taxon>Ecdysozoa</taxon>
        <taxon>Arthropoda</taxon>
        <taxon>Crustacea</taxon>
        <taxon>Branchiopoda</taxon>
        <taxon>Diplostraca</taxon>
        <taxon>Cladocera</taxon>
        <taxon>Anomopoda</taxon>
        <taxon>Daphniidae</taxon>
        <taxon>Daphnia</taxon>
    </lineage>
</organism>
<protein>
    <submittedName>
        <fullName evidence="1">Uncharacterized protein</fullName>
    </submittedName>
</protein>
<proteinExistence type="predicted"/>
<evidence type="ECO:0000313" key="1">
    <source>
        <dbReference type="EMBL" id="KZS04006.1"/>
    </source>
</evidence>
<name>A0A164LDD2_9CRUS</name>
<dbReference type="AlphaFoldDB" id="A0A164LDD2"/>
<dbReference type="EMBL" id="LRGB01003146">
    <property type="protein sequence ID" value="KZS04006.1"/>
    <property type="molecule type" value="Genomic_DNA"/>
</dbReference>
<comment type="caution">
    <text evidence="1">The sequence shown here is derived from an EMBL/GenBank/DDBJ whole genome shotgun (WGS) entry which is preliminary data.</text>
</comment>
<sequence length="46" mass="5187">MAQKIPRKRVYTKPRRGGFPLATPVHPIELTIINDTPVATNTYPAR</sequence>
<keyword evidence="2" id="KW-1185">Reference proteome</keyword>
<gene>
    <name evidence="1" type="ORF">APZ42_033111</name>
</gene>
<reference evidence="1 2" key="1">
    <citation type="submission" date="2016-03" db="EMBL/GenBank/DDBJ databases">
        <title>EvidentialGene: Evidence-directed Construction of Genes on Genomes.</title>
        <authorList>
            <person name="Gilbert D.G."/>
            <person name="Choi J.-H."/>
            <person name="Mockaitis K."/>
            <person name="Colbourne J."/>
            <person name="Pfrender M."/>
        </authorList>
    </citation>
    <scope>NUCLEOTIDE SEQUENCE [LARGE SCALE GENOMIC DNA]</scope>
    <source>
        <strain evidence="1 2">Xinb3</strain>
        <tissue evidence="1">Complete organism</tissue>
    </source>
</reference>
<accession>A0A164LDD2</accession>